<dbReference type="GO" id="GO:0016192">
    <property type="term" value="P:vesicle-mediated transport"/>
    <property type="evidence" value="ECO:0007669"/>
    <property type="project" value="InterPro"/>
</dbReference>
<accession>A0A2P7YCY4</accession>
<name>A0A2P7YCY4_9ASCO</name>
<organism evidence="4 5">
    <name type="scientific">Candidozyma pseudohaemuli</name>
    <dbReference type="NCBI Taxonomy" id="418784"/>
    <lineage>
        <taxon>Eukaryota</taxon>
        <taxon>Fungi</taxon>
        <taxon>Dikarya</taxon>
        <taxon>Ascomycota</taxon>
        <taxon>Saccharomycotina</taxon>
        <taxon>Pichiomycetes</taxon>
        <taxon>Metschnikowiaceae</taxon>
        <taxon>Candidozyma</taxon>
    </lineage>
</organism>
<evidence type="ECO:0000313" key="4">
    <source>
        <dbReference type="EMBL" id="PSK33822.1"/>
    </source>
</evidence>
<proteinExistence type="inferred from homology"/>
<feature type="region of interest" description="Disordered" evidence="2">
    <location>
        <begin position="381"/>
        <end position="401"/>
    </location>
</feature>
<evidence type="ECO:0000313" key="5">
    <source>
        <dbReference type="Proteomes" id="UP000241107"/>
    </source>
</evidence>
<comment type="caution">
    <text evidence="4">The sequence shown here is derived from an EMBL/GenBank/DDBJ whole genome shotgun (WGS) entry which is preliminary data.</text>
</comment>
<dbReference type="GeneID" id="36568554"/>
<evidence type="ECO:0000256" key="1">
    <source>
        <dbReference type="ARBA" id="ARBA00005352"/>
    </source>
</evidence>
<dbReference type="RefSeq" id="XP_024711398.1">
    <property type="nucleotide sequence ID" value="XM_024860477.1"/>
</dbReference>
<dbReference type="STRING" id="418784.A0A2P7YCY4"/>
<sequence length="682" mass="77230">MTSYITGLLLKIQMPDVSGLAIANDNTKAPSINYISMYSPELVLAKAESYEELHKMILFFADPSNQIDKSTQLSLVGLIRGSCSLATQFNPKSGPTTISVEGGAIVVVEVEKGIFMACSLALSTDSDLQRRLVEIQIERLLQRFHSYFKILHYQAESMFDGNFQELHGPILEDFYMGLINNYNEGILSRRLKRALIWPNSLCYQGVFLFFPSNSYKSLSVRIPDSQRPDLEAVWEKASIKPSAVFVANLDKTIPKREGLIYKNPGDIHGDAVLEVYRLLEFFSYHDALDSTRLGLRRMFRGMFSGGDSKDVSPLPEVDETLPLQLAPSTAMQLLHPSSLAQTLVVLPLSTTLDGIKFLGLTVNEQLPSTWIPFYRGQQQQQDQSQLPLQHEPTPSEHSSITSLEPKKGKFIMGPDEDDNIYLLLVYLPVVKNGATTIEEFLVVMYVEDSILITLIYESSFQELADASFFEKLRRNVCEPALEIINDCVALTAGGMTLQSSISSLPNPVNNIISGRNENNESNEIDSDFFFIVYDTKEGSFQSSLPWLPQDVPQDIGKEMAQVSYQYQNAFFHLHDQLADYFVVREAGLLFQDGAVKEHLHKYSTNKYNDWLMYFIRHRHKSIVIIRNYNSRHKQKPKIIPKDIRDASLWTSSVYDYAHLGFLDSLGDDVKVWLNLRSETEST</sequence>
<feature type="domain" description="CCZ1/INTU/HSP4 first Longin" evidence="3">
    <location>
        <begin position="33"/>
        <end position="148"/>
    </location>
</feature>
<reference evidence="4 5" key="1">
    <citation type="submission" date="2018-03" db="EMBL/GenBank/DDBJ databases">
        <title>Candida pseudohaemulonii genome assembly and annotation.</title>
        <authorList>
            <person name="Munoz J.F."/>
            <person name="Gade L.G."/>
            <person name="Chow N.A."/>
            <person name="Litvintseva A.P."/>
            <person name="Loparev V.N."/>
            <person name="Cuomo C.A."/>
        </authorList>
    </citation>
    <scope>NUCLEOTIDE SEQUENCE [LARGE SCALE GENOMIC DNA]</scope>
    <source>
        <strain evidence="4 5">B12108</strain>
    </source>
</reference>
<dbReference type="VEuPathDB" id="FungiDB:C7M61_005167"/>
<dbReference type="InterPro" id="IPR013176">
    <property type="entry name" value="Ccz1"/>
</dbReference>
<dbReference type="AlphaFoldDB" id="A0A2P7YCY4"/>
<evidence type="ECO:0000259" key="3">
    <source>
        <dbReference type="Pfam" id="PF19031"/>
    </source>
</evidence>
<comment type="similarity">
    <text evidence="1">Belongs to the CCZ1 family.</text>
</comment>
<dbReference type="PANTHER" id="PTHR13056:SF0">
    <property type="entry name" value="VACUOLAR FUSION PROTEIN CCZ1 HOMOLOG-RELATED"/>
    <property type="match status" value="1"/>
</dbReference>
<protein>
    <recommendedName>
        <fullName evidence="3">CCZ1/INTU/HSP4 first Longin domain-containing protein</fullName>
    </recommendedName>
</protein>
<keyword evidence="5" id="KW-1185">Reference proteome</keyword>
<dbReference type="OrthoDB" id="240546at2759"/>
<dbReference type="Proteomes" id="UP000241107">
    <property type="component" value="Unassembled WGS sequence"/>
</dbReference>
<dbReference type="PANTHER" id="PTHR13056">
    <property type="entry name" value="VACUOLAR FUSION PROTEIN CCZ1 HOMOLOG-RELATED"/>
    <property type="match status" value="1"/>
</dbReference>
<gene>
    <name evidence="4" type="ORF">C7M61_005167</name>
</gene>
<evidence type="ECO:0000256" key="2">
    <source>
        <dbReference type="SAM" id="MobiDB-lite"/>
    </source>
</evidence>
<dbReference type="GO" id="GO:0035658">
    <property type="term" value="C:Mon1-Ccz1 complex"/>
    <property type="evidence" value="ECO:0007669"/>
    <property type="project" value="InterPro"/>
</dbReference>
<dbReference type="EMBL" id="PYFQ01000022">
    <property type="protein sequence ID" value="PSK33822.1"/>
    <property type="molecule type" value="Genomic_DNA"/>
</dbReference>
<dbReference type="Pfam" id="PF19031">
    <property type="entry name" value="Intu_longin_1"/>
    <property type="match status" value="1"/>
</dbReference>
<dbReference type="InterPro" id="IPR043987">
    <property type="entry name" value="CCZ1/INTU/HSP4_longin_1"/>
</dbReference>